<dbReference type="PANTHER" id="PTHR12704:SF2">
    <property type="entry name" value="GOLGI PHOSPHOPROTEIN 3 HOMOLOG SAURON"/>
    <property type="match status" value="1"/>
</dbReference>
<evidence type="ECO:0000256" key="4">
    <source>
        <dbReference type="ARBA" id="ARBA00023136"/>
    </source>
</evidence>
<comment type="subcellular location">
    <subcellularLocation>
        <location evidence="1">Golgi apparatus membrane</location>
        <topology evidence="1">Peripheral membrane protein</topology>
        <orientation evidence="1">Cytoplasmic side</orientation>
    </subcellularLocation>
</comment>
<dbReference type="Proteomes" id="UP001501791">
    <property type="component" value="Unassembled WGS sequence"/>
</dbReference>
<evidence type="ECO:0008006" key="7">
    <source>
        <dbReference type="Google" id="ProtNLM"/>
    </source>
</evidence>
<dbReference type="PANTHER" id="PTHR12704">
    <property type="entry name" value="TRANS-GOLGI PROTEIN GMX33"/>
    <property type="match status" value="1"/>
</dbReference>
<evidence type="ECO:0000256" key="3">
    <source>
        <dbReference type="ARBA" id="ARBA00023121"/>
    </source>
</evidence>
<evidence type="ECO:0000313" key="6">
    <source>
        <dbReference type="Proteomes" id="UP001501791"/>
    </source>
</evidence>
<dbReference type="Gene3D" id="1.10.3630.10">
    <property type="entry name" value="yeast vps74-n-term truncation variant domain like"/>
    <property type="match status" value="1"/>
</dbReference>
<organism evidence="5 6">
    <name type="scientific">Brevibacterium picturae</name>
    <dbReference type="NCBI Taxonomy" id="260553"/>
    <lineage>
        <taxon>Bacteria</taxon>
        <taxon>Bacillati</taxon>
        <taxon>Actinomycetota</taxon>
        <taxon>Actinomycetes</taxon>
        <taxon>Micrococcales</taxon>
        <taxon>Brevibacteriaceae</taxon>
        <taxon>Brevibacterium</taxon>
    </lineage>
</organism>
<dbReference type="EMBL" id="BAAALY010000007">
    <property type="protein sequence ID" value="GAA1545771.1"/>
    <property type="molecule type" value="Genomic_DNA"/>
</dbReference>
<keyword evidence="6" id="KW-1185">Reference proteome</keyword>
<protein>
    <recommendedName>
        <fullName evidence="7">Golgi phosphoprotein 3 (GPP34)</fullName>
    </recommendedName>
</protein>
<dbReference type="Pfam" id="PF05719">
    <property type="entry name" value="GPP34"/>
    <property type="match status" value="1"/>
</dbReference>
<comment type="caution">
    <text evidence="5">The sequence shown here is derived from an EMBL/GenBank/DDBJ whole genome shotgun (WGS) entry which is preliminary data.</text>
</comment>
<name>A0ABN2BRT0_9MICO</name>
<sequence>MDDRLLIAEEVMLLVLPDNGKLGIEFSNAEYPLTGAVLVELAMRGLIDIRSQGKSGKRYVRAAEAASPADPLLADALAHLGEDEHEVSSLFGTLVPKIQDTVLGRLDERGIIEREEAKFLWVFPTTHWPEKNARPEAQLRERVSEVLVGRAEPDERIGSIIALLSASQLIKHLRPPLPWDKTIEKRVEDIEKGNWSSAAVSEAVDSVLLAVTVSMVAVTAATTAATAATM</sequence>
<dbReference type="InterPro" id="IPR038261">
    <property type="entry name" value="GPP34-like_sf"/>
</dbReference>
<proteinExistence type="predicted"/>
<accession>A0ABN2BRT0</accession>
<keyword evidence="3" id="KW-0446">Lipid-binding</keyword>
<evidence type="ECO:0000256" key="2">
    <source>
        <dbReference type="ARBA" id="ARBA00023034"/>
    </source>
</evidence>
<dbReference type="InterPro" id="IPR008628">
    <property type="entry name" value="GPP34-like"/>
</dbReference>
<keyword evidence="2" id="KW-0333">Golgi apparatus</keyword>
<reference evidence="5 6" key="1">
    <citation type="journal article" date="2019" name="Int. J. Syst. Evol. Microbiol.">
        <title>The Global Catalogue of Microorganisms (GCM) 10K type strain sequencing project: providing services to taxonomists for standard genome sequencing and annotation.</title>
        <authorList>
            <consortium name="The Broad Institute Genomics Platform"/>
            <consortium name="The Broad Institute Genome Sequencing Center for Infectious Disease"/>
            <person name="Wu L."/>
            <person name="Ma J."/>
        </authorList>
    </citation>
    <scope>NUCLEOTIDE SEQUENCE [LARGE SCALE GENOMIC DNA]</scope>
    <source>
        <strain evidence="5 6">JCM 13319</strain>
    </source>
</reference>
<evidence type="ECO:0000256" key="1">
    <source>
        <dbReference type="ARBA" id="ARBA00004255"/>
    </source>
</evidence>
<gene>
    <name evidence="5" type="ORF">GCM10009691_20350</name>
</gene>
<dbReference type="RefSeq" id="WP_346036036.1">
    <property type="nucleotide sequence ID" value="NZ_BAAALY010000007.1"/>
</dbReference>
<evidence type="ECO:0000313" key="5">
    <source>
        <dbReference type="EMBL" id="GAA1545771.1"/>
    </source>
</evidence>
<keyword evidence="4" id="KW-0472">Membrane</keyword>